<dbReference type="GO" id="GO:0016020">
    <property type="term" value="C:membrane"/>
    <property type="evidence" value="ECO:0007669"/>
    <property type="project" value="UniProtKB-SubCell"/>
</dbReference>
<dbReference type="GO" id="GO:0016787">
    <property type="term" value="F:hydrolase activity"/>
    <property type="evidence" value="ECO:0007669"/>
    <property type="project" value="UniProtKB-KW"/>
</dbReference>
<comment type="subcellular location">
    <subcellularLocation>
        <location evidence="1">Membrane</location>
        <topology evidence="1">Multi-pass membrane protein</topology>
    </subcellularLocation>
</comment>
<feature type="transmembrane region" description="Helical" evidence="4">
    <location>
        <begin position="891"/>
        <end position="913"/>
    </location>
</feature>
<feature type="transmembrane region" description="Helical" evidence="4">
    <location>
        <begin position="597"/>
        <end position="620"/>
    </location>
</feature>
<feature type="transmembrane region" description="Helical" evidence="4">
    <location>
        <begin position="933"/>
        <end position="960"/>
    </location>
</feature>
<evidence type="ECO:0000313" key="7">
    <source>
        <dbReference type="Proteomes" id="UP000653565"/>
    </source>
</evidence>
<evidence type="ECO:0000256" key="2">
    <source>
        <dbReference type="ARBA" id="ARBA00005964"/>
    </source>
</evidence>
<dbReference type="Proteomes" id="UP000653565">
    <property type="component" value="Unassembled WGS sequence"/>
</dbReference>
<keyword evidence="3" id="KW-0378">Hydrolase</keyword>
<feature type="transmembrane region" description="Helical" evidence="4">
    <location>
        <begin position="632"/>
        <end position="650"/>
    </location>
</feature>
<feature type="transmembrane region" description="Helical" evidence="4">
    <location>
        <begin position="972"/>
        <end position="994"/>
    </location>
</feature>
<dbReference type="CDD" id="cd17325">
    <property type="entry name" value="MFS_MdtG_SLC18_like"/>
    <property type="match status" value="1"/>
</dbReference>
<dbReference type="Gene3D" id="1.20.1250.20">
    <property type="entry name" value="MFS general substrate transporter like domains"/>
    <property type="match status" value="1"/>
</dbReference>
<dbReference type="GO" id="GO:0022857">
    <property type="term" value="F:transmembrane transporter activity"/>
    <property type="evidence" value="ECO:0007669"/>
    <property type="project" value="InterPro"/>
</dbReference>
<dbReference type="PROSITE" id="PS50850">
    <property type="entry name" value="MFS"/>
    <property type="match status" value="1"/>
</dbReference>
<feature type="transmembrane region" description="Helical" evidence="4">
    <location>
        <begin position="690"/>
        <end position="710"/>
    </location>
</feature>
<evidence type="ECO:0000256" key="4">
    <source>
        <dbReference type="SAM" id="Phobius"/>
    </source>
</evidence>
<reference evidence="6" key="2">
    <citation type="submission" date="2020-04" db="EMBL/GenBank/DDBJ databases">
        <authorList>
            <person name="Santos R.A.C."/>
            <person name="Steenwyk J.L."/>
            <person name="Rivero-Menendez O."/>
            <person name="Mead M.E."/>
            <person name="Silva L.P."/>
            <person name="Bastos R.W."/>
            <person name="Alastruey-Izquierdo A."/>
            <person name="Goldman G.H."/>
            <person name="Rokas A."/>
        </authorList>
    </citation>
    <scope>NUCLEOTIDE SEQUENCE</scope>
    <source>
        <strain evidence="6">CNM-CM6805</strain>
    </source>
</reference>
<dbReference type="PANTHER" id="PTHR43142:SF11">
    <property type="entry name" value="CARBOXYLIC ESTER HYDROLASE"/>
    <property type="match status" value="1"/>
</dbReference>
<dbReference type="PROSITE" id="PS00122">
    <property type="entry name" value="CARBOXYLESTERASE_B_1"/>
    <property type="match status" value="2"/>
</dbReference>
<feature type="transmembrane region" description="Helical" evidence="4">
    <location>
        <begin position="859"/>
        <end position="879"/>
    </location>
</feature>
<dbReference type="SUPFAM" id="SSF103473">
    <property type="entry name" value="MFS general substrate transporter"/>
    <property type="match status" value="1"/>
</dbReference>
<feature type="transmembrane region" description="Helical" evidence="4">
    <location>
        <begin position="662"/>
        <end position="683"/>
    </location>
</feature>
<dbReference type="InterPro" id="IPR019826">
    <property type="entry name" value="Carboxylesterase_B_AS"/>
</dbReference>
<reference evidence="6" key="1">
    <citation type="journal article" date="2020" name="bioRxiv">
        <title>Genomic and phenotypic heterogeneity of clinical isolates of the human pathogens Aspergillus fumigatus, Aspergillus lentulus and Aspergillus fumigatiaffinis.</title>
        <authorList>
            <person name="dos Santos R.A.C."/>
            <person name="Steenwyk J.L."/>
            <person name="Rivero-Menendez O."/>
            <person name="Mead M.E."/>
            <person name="Silva L.P."/>
            <person name="Bastos R.W."/>
            <person name="Alastruey-Izquierdo A."/>
            <person name="Goldman G.H."/>
            <person name="Rokas A."/>
        </authorList>
    </citation>
    <scope>NUCLEOTIDE SEQUENCE</scope>
    <source>
        <strain evidence="6">CNM-CM6805</strain>
    </source>
</reference>
<comment type="caution">
    <text evidence="6">The sequence shown here is derived from an EMBL/GenBank/DDBJ whole genome shotgun (WGS) entry which is preliminary data.</text>
</comment>
<accession>A0A8H4GS65</accession>
<dbReference type="PANTHER" id="PTHR43142">
    <property type="entry name" value="CARBOXYLIC ESTER HYDROLASE"/>
    <property type="match status" value="1"/>
</dbReference>
<evidence type="ECO:0000313" key="6">
    <source>
        <dbReference type="EMBL" id="KAF4227369.1"/>
    </source>
</evidence>
<feature type="transmembrane region" description="Helical" evidence="4">
    <location>
        <begin position="801"/>
        <end position="822"/>
    </location>
</feature>
<evidence type="ECO:0000259" key="5">
    <source>
        <dbReference type="PROSITE" id="PS50850"/>
    </source>
</evidence>
<keyword evidence="7" id="KW-1185">Reference proteome</keyword>
<dbReference type="InterPro" id="IPR011701">
    <property type="entry name" value="MFS"/>
</dbReference>
<sequence length="1521" mass="167283">MATILQRRLLGEVRGNTHDGVSQFLGIQYATLKDRFADAELIEQREGSILDASKDGPTALSPSFGCDFELGHIQHILPKKELPQSDLNCLNLNITVPAGTTATSKLPVFLFIHGGGLVLGANSWPQFDYARFVKLSVGKNLPIVAVSMNYRLGAFGFLTSDELRRAGYKANNGLRDQKVAMKWVQKHIADFGGDPDNVTLVGMSAGGACVTYHLDSDEQLFKRAIVMSGTCLLIQPLPYDLHEQNYQQAIAALGLADAGSEERIRALLETPGDDLVARIPPTVLAVPAIDGDMVSSAVTYAQVADKGSDFPRGKKWCEDLMIGDAQMDASIMAFLMSHTKKDCASKFVTAMDTVLSSKSDVVQQILDKYNITNDMIDDEAFPAILNYINDIAFFAPVLTFAKGWKNNVYVYHFNEGNPWDGPWKDRASHILDLAYLFQNFREFMVPDQQQLAITFAEDFFKFCNGMKPWPAIAQNDVEAGFTARVYGPAPNVGQVNGPYNEGSLRRSVLFDHTDQVSLDEFAKLNLIPMFTMVLGGLLSKHEETKRPILLELRSSKVFVIFVVSFATFTDLLLYGLIVPVTPSALHERVGLSEDDALYGAALLAASRLVALGASTALLCVGTTLGLWIAGRLFQGVSAAVVWTVGLALLVDTIEKEALGEAMGYAGMGITLGTMTGPLLGGVLYEKGGYYAVFGLAFGIIGLDIFLRLVLIEKKDALKWLHTGKCSTEPVDNPMEKQPTDGREPLPLPTDECDSNSRIEHDAASDPTPLGNAIGVNQQMPRKRRFGAVTTLLTSDRMLVTLWAYFIVAAALTSLDSVLPLFVQDTFGWKQTAQGLIFIPVSVPHLLDPFFGYINDKFPQARRFVVGGALLITVPLFVLLRLVATNSMSQKVVLCVLLALIGLCLAFLIPPLFVEASYVVQEKEAESPGVFGKGGAMALAYGILNSAFAAGSMVGPFLAGFIRESAGWGTMSWVIGMLMGVSAIPILLFLGGPIWKPTERHTEIPRFLLVPEYQIDSVIVNMAAPQVQHQGLEALFTGVRRDFDGVIVDQFRGIKYAKIPARFERAQPVESFGGGVVDATKYGPKCPQVHVDVRHLLRIPEDFKIEPEAEDEFECLNLDITRPSLSSTNGPLPVLVWIYGGSQVVTFCSAQSKICDPTRIVAESIKEGQPFIFVSFNYRLNIFSFGDGKEKNLALKDQRLAIDWVRKNIAEFGGDPNNITLAGESAGAVYVHAHLITGPPVQRAVLASGSLYLSSPLPVERGNALINALESKVQELGRESLRHSSVECLIRALQECNVNTMWIQEDSEFQDWENKPEQVEELMIGDTEYESVIWRNGIETSDGASIAAAFETDKNYGTKLRKMYQVVHDRPTACKLGALDFVNDTRYTLPVEMVADKLKAANKHVFRYVVDQPNPWQSSSRSHHAVDLLFLFGGIDLSFNPAANEVGQEMRKRWIRFVNGMSPWSEDRRFAYGPLGECKEITEGQFASRRRVEHLKVLREAGIRVYLPVVFALTAGRISLLN</sequence>
<dbReference type="Gene3D" id="3.40.50.1820">
    <property type="entry name" value="alpha/beta hydrolase"/>
    <property type="match status" value="2"/>
</dbReference>
<dbReference type="Pfam" id="PF00135">
    <property type="entry name" value="COesterase"/>
    <property type="match status" value="2"/>
</dbReference>
<proteinExistence type="inferred from homology"/>
<dbReference type="EMBL" id="JAAAPX010000184">
    <property type="protein sequence ID" value="KAF4227369.1"/>
    <property type="molecule type" value="Genomic_DNA"/>
</dbReference>
<keyword evidence="4" id="KW-0812">Transmembrane</keyword>
<dbReference type="InterPro" id="IPR002018">
    <property type="entry name" value="CarbesteraseB"/>
</dbReference>
<dbReference type="SUPFAM" id="SSF53474">
    <property type="entry name" value="alpha/beta-Hydrolases"/>
    <property type="match status" value="2"/>
</dbReference>
<gene>
    <name evidence="6" type="ORF">CNMCM6805_003078</name>
</gene>
<dbReference type="Pfam" id="PF07690">
    <property type="entry name" value="MFS_1"/>
    <property type="match status" value="1"/>
</dbReference>
<comment type="similarity">
    <text evidence="2">Belongs to the type-B carboxylesterase/lipase family.</text>
</comment>
<feature type="domain" description="Major facilitator superfamily (MFS) profile" evidence="5">
    <location>
        <begin position="528"/>
        <end position="993"/>
    </location>
</feature>
<dbReference type="InterPro" id="IPR029058">
    <property type="entry name" value="AB_hydrolase_fold"/>
</dbReference>
<dbReference type="InterPro" id="IPR036259">
    <property type="entry name" value="MFS_trans_sf"/>
</dbReference>
<organism evidence="6 7">
    <name type="scientific">Aspergillus fumigatiaffinis</name>
    <dbReference type="NCBI Taxonomy" id="340414"/>
    <lineage>
        <taxon>Eukaryota</taxon>
        <taxon>Fungi</taxon>
        <taxon>Dikarya</taxon>
        <taxon>Ascomycota</taxon>
        <taxon>Pezizomycotina</taxon>
        <taxon>Eurotiomycetes</taxon>
        <taxon>Eurotiomycetidae</taxon>
        <taxon>Eurotiales</taxon>
        <taxon>Aspergillaceae</taxon>
        <taxon>Aspergillus</taxon>
        <taxon>Aspergillus subgen. Fumigati</taxon>
    </lineage>
</organism>
<evidence type="ECO:0000256" key="3">
    <source>
        <dbReference type="ARBA" id="ARBA00022801"/>
    </source>
</evidence>
<evidence type="ECO:0000256" key="1">
    <source>
        <dbReference type="ARBA" id="ARBA00004141"/>
    </source>
</evidence>
<protein>
    <recommendedName>
        <fullName evidence="5">Major facilitator superfamily (MFS) profile domain-containing protein</fullName>
    </recommendedName>
</protein>
<dbReference type="OrthoDB" id="3200163at2759"/>
<feature type="transmembrane region" description="Helical" evidence="4">
    <location>
        <begin position="558"/>
        <end position="577"/>
    </location>
</feature>
<keyword evidence="4" id="KW-1133">Transmembrane helix</keyword>
<name>A0A8H4GS65_9EURO</name>
<dbReference type="InterPro" id="IPR020846">
    <property type="entry name" value="MFS_dom"/>
</dbReference>
<keyword evidence="4" id="KW-0472">Membrane</keyword>